<organism evidence="2 3">
    <name type="scientific">Chloroherpeton thalassium (strain ATCC 35110 / GB-78)</name>
    <dbReference type="NCBI Taxonomy" id="517418"/>
    <lineage>
        <taxon>Bacteria</taxon>
        <taxon>Pseudomonadati</taxon>
        <taxon>Chlorobiota</taxon>
        <taxon>Chlorobiia</taxon>
        <taxon>Chlorobiales</taxon>
        <taxon>Chloroherpetonaceae</taxon>
        <taxon>Chloroherpeton</taxon>
    </lineage>
</organism>
<gene>
    <name evidence="2" type="ordered locus">Ctha_0767</name>
</gene>
<evidence type="ECO:0008006" key="4">
    <source>
        <dbReference type="Google" id="ProtNLM"/>
    </source>
</evidence>
<accession>B3QWC2</accession>
<proteinExistence type="predicted"/>
<dbReference type="KEGG" id="cts:Ctha_0767"/>
<evidence type="ECO:0000313" key="3">
    <source>
        <dbReference type="Proteomes" id="UP000001208"/>
    </source>
</evidence>
<dbReference type="EMBL" id="CP001100">
    <property type="protein sequence ID" value="ACF13235.1"/>
    <property type="molecule type" value="Genomic_DNA"/>
</dbReference>
<protein>
    <recommendedName>
        <fullName evidence="4">Outer membrane protein beta-barrel domain-containing protein</fullName>
    </recommendedName>
</protein>
<keyword evidence="3" id="KW-1185">Reference proteome</keyword>
<feature type="signal peptide" evidence="1">
    <location>
        <begin position="1"/>
        <end position="20"/>
    </location>
</feature>
<dbReference type="eggNOG" id="ENOG503402Z">
    <property type="taxonomic scope" value="Bacteria"/>
</dbReference>
<name>B3QWC2_CHLT3</name>
<feature type="chain" id="PRO_5002797704" description="Outer membrane protein beta-barrel domain-containing protein" evidence="1">
    <location>
        <begin position="21"/>
        <end position="239"/>
    </location>
</feature>
<dbReference type="HOGENOM" id="CLU_1159485_0_0_10"/>
<dbReference type="Proteomes" id="UP000001208">
    <property type="component" value="Chromosome"/>
</dbReference>
<evidence type="ECO:0000256" key="1">
    <source>
        <dbReference type="SAM" id="SignalP"/>
    </source>
</evidence>
<evidence type="ECO:0000313" key="2">
    <source>
        <dbReference type="EMBL" id="ACF13235.1"/>
    </source>
</evidence>
<dbReference type="AlphaFoldDB" id="B3QWC2"/>
<keyword evidence="1" id="KW-0732">Signal</keyword>
<reference evidence="2 3" key="1">
    <citation type="submission" date="2008-06" db="EMBL/GenBank/DDBJ databases">
        <title>Complete sequence of Chloroherpeton thalassium ATCC 35110.</title>
        <authorList>
            <consortium name="US DOE Joint Genome Institute"/>
            <person name="Lucas S."/>
            <person name="Copeland A."/>
            <person name="Lapidus A."/>
            <person name="Glavina del Rio T."/>
            <person name="Dalin E."/>
            <person name="Tice H."/>
            <person name="Bruce D."/>
            <person name="Goodwin L."/>
            <person name="Pitluck S."/>
            <person name="Schmutz J."/>
            <person name="Larimer F."/>
            <person name="Land M."/>
            <person name="Hauser L."/>
            <person name="Kyrpides N."/>
            <person name="Mikhailova N."/>
            <person name="Liu Z."/>
            <person name="Li T."/>
            <person name="Zhao F."/>
            <person name="Overmann J."/>
            <person name="Bryant D.A."/>
            <person name="Richardson P."/>
        </authorList>
    </citation>
    <scope>NUCLEOTIDE SEQUENCE [LARGE SCALE GENOMIC DNA]</scope>
    <source>
        <strain evidence="3">ATCC 35110 / GB-78</strain>
    </source>
</reference>
<dbReference type="STRING" id="517418.Ctha_0767"/>
<sequence length="239" mass="26305">MFKHVFFFALFMILATTLQAQIIGEVSADIDEPERPLPLRSIEFGVSGTDFSPRHANSLSEAFVIDRNSFAINLYQEQLLFYFDYSRGKISGETTTFLNGGVRIDFPLFETTNSAFSPIIPISLVTDFILVSVPDNVEKDNLSISSIGIGGGAGFCSSFGKATFLVKAVPFIAFATQAFSANSGSSKGFTINTLFQFARVFGDYGLALSYRYKHISTSFNNSRYDYLLKSHALTLGVSF</sequence>